<reference evidence="2 3" key="1">
    <citation type="submission" date="2020-02" db="EMBL/GenBank/DDBJ databases">
        <authorList>
            <person name="Ma Q."/>
            <person name="Huang Y."/>
            <person name="Song X."/>
            <person name="Pei D."/>
        </authorList>
    </citation>
    <scope>NUCLEOTIDE SEQUENCE [LARGE SCALE GENOMIC DNA]</scope>
    <source>
        <strain evidence="2">Sxm20200214</strain>
        <tissue evidence="2">Leaf</tissue>
    </source>
</reference>
<evidence type="ECO:0000313" key="3">
    <source>
        <dbReference type="Proteomes" id="UP000886595"/>
    </source>
</evidence>
<proteinExistence type="predicted"/>
<feature type="signal peptide" evidence="1">
    <location>
        <begin position="1"/>
        <end position="27"/>
    </location>
</feature>
<feature type="chain" id="PRO_5036458565" evidence="1">
    <location>
        <begin position="28"/>
        <end position="91"/>
    </location>
</feature>
<dbReference type="Proteomes" id="UP000886595">
    <property type="component" value="Unassembled WGS sequence"/>
</dbReference>
<gene>
    <name evidence="2" type="ORF">Bca52824_079494</name>
</gene>
<keyword evidence="3" id="KW-1185">Reference proteome</keyword>
<comment type="caution">
    <text evidence="2">The sequence shown here is derived from an EMBL/GenBank/DDBJ whole genome shotgun (WGS) entry which is preliminary data.</text>
</comment>
<evidence type="ECO:0000256" key="1">
    <source>
        <dbReference type="SAM" id="SignalP"/>
    </source>
</evidence>
<sequence length="91" mass="9888">MGLKRASLVLYILFIFPLHHTFPSVNSLPSSADTNHNTLSLINASKPDVVSFEGKARELAVVIKEEEDVVVAAAEVEALEAVEAVQEAWDV</sequence>
<accession>A0A8X7Q045</accession>
<name>A0A8X7Q045_BRACI</name>
<dbReference type="AlphaFoldDB" id="A0A8X7Q045"/>
<evidence type="ECO:0000313" key="2">
    <source>
        <dbReference type="EMBL" id="KAG2260200.1"/>
    </source>
</evidence>
<keyword evidence="1" id="KW-0732">Signal</keyword>
<protein>
    <submittedName>
        <fullName evidence="2">Uncharacterized protein</fullName>
    </submittedName>
</protein>
<dbReference type="EMBL" id="JAAMPC010000015">
    <property type="protein sequence ID" value="KAG2260200.1"/>
    <property type="molecule type" value="Genomic_DNA"/>
</dbReference>
<dbReference type="OrthoDB" id="1112703at2759"/>
<organism evidence="2 3">
    <name type="scientific">Brassica carinata</name>
    <name type="common">Ethiopian mustard</name>
    <name type="synonym">Abyssinian cabbage</name>
    <dbReference type="NCBI Taxonomy" id="52824"/>
    <lineage>
        <taxon>Eukaryota</taxon>
        <taxon>Viridiplantae</taxon>
        <taxon>Streptophyta</taxon>
        <taxon>Embryophyta</taxon>
        <taxon>Tracheophyta</taxon>
        <taxon>Spermatophyta</taxon>
        <taxon>Magnoliopsida</taxon>
        <taxon>eudicotyledons</taxon>
        <taxon>Gunneridae</taxon>
        <taxon>Pentapetalae</taxon>
        <taxon>rosids</taxon>
        <taxon>malvids</taxon>
        <taxon>Brassicales</taxon>
        <taxon>Brassicaceae</taxon>
        <taxon>Brassiceae</taxon>
        <taxon>Brassica</taxon>
    </lineage>
</organism>